<dbReference type="InterPro" id="IPR036390">
    <property type="entry name" value="WH_DNA-bd_sf"/>
</dbReference>
<evidence type="ECO:0000313" key="3">
    <source>
        <dbReference type="Proteomes" id="UP001501343"/>
    </source>
</evidence>
<comment type="caution">
    <text evidence="2">The sequence shown here is derived from an EMBL/GenBank/DDBJ whole genome shotgun (WGS) entry which is preliminary data.</text>
</comment>
<reference evidence="3" key="1">
    <citation type="journal article" date="2019" name="Int. J. Syst. Evol. Microbiol.">
        <title>The Global Catalogue of Microorganisms (GCM) 10K type strain sequencing project: providing services to taxonomists for standard genome sequencing and annotation.</title>
        <authorList>
            <consortium name="The Broad Institute Genomics Platform"/>
            <consortium name="The Broad Institute Genome Sequencing Center for Infectious Disease"/>
            <person name="Wu L."/>
            <person name="Ma J."/>
        </authorList>
    </citation>
    <scope>NUCLEOTIDE SEQUENCE [LARGE SCALE GENOMIC DNA]</scope>
    <source>
        <strain evidence="3">JCM 14900</strain>
    </source>
</reference>
<dbReference type="Proteomes" id="UP001501343">
    <property type="component" value="Unassembled WGS sequence"/>
</dbReference>
<dbReference type="CDD" id="cd00090">
    <property type="entry name" value="HTH_ARSR"/>
    <property type="match status" value="1"/>
</dbReference>
<dbReference type="EMBL" id="BAAAOF010000008">
    <property type="protein sequence ID" value="GAA1937954.1"/>
    <property type="molecule type" value="Genomic_DNA"/>
</dbReference>
<gene>
    <name evidence="2" type="ORF">GCM10009775_32570</name>
</gene>
<dbReference type="PRINTS" id="PR00778">
    <property type="entry name" value="HTHARSR"/>
</dbReference>
<accession>A0ABP5B9H8</accession>
<dbReference type="Pfam" id="PF12840">
    <property type="entry name" value="HTH_20"/>
    <property type="match status" value="1"/>
</dbReference>
<dbReference type="SUPFAM" id="SSF46785">
    <property type="entry name" value="Winged helix' DNA-binding domain"/>
    <property type="match status" value="1"/>
</dbReference>
<dbReference type="InterPro" id="IPR011991">
    <property type="entry name" value="ArsR-like_HTH"/>
</dbReference>
<keyword evidence="3" id="KW-1185">Reference proteome</keyword>
<dbReference type="InterPro" id="IPR036388">
    <property type="entry name" value="WH-like_DNA-bd_sf"/>
</dbReference>
<evidence type="ECO:0000313" key="2">
    <source>
        <dbReference type="EMBL" id="GAA1937954.1"/>
    </source>
</evidence>
<organism evidence="2 3">
    <name type="scientific">Microbacterium aoyamense</name>
    <dbReference type="NCBI Taxonomy" id="344166"/>
    <lineage>
        <taxon>Bacteria</taxon>
        <taxon>Bacillati</taxon>
        <taxon>Actinomycetota</taxon>
        <taxon>Actinomycetes</taxon>
        <taxon>Micrococcales</taxon>
        <taxon>Microbacteriaceae</taxon>
        <taxon>Microbacterium</taxon>
    </lineage>
</organism>
<dbReference type="PANTHER" id="PTHR38600">
    <property type="entry name" value="TRANSCRIPTIONAL REGULATORY PROTEIN"/>
    <property type="match status" value="1"/>
</dbReference>
<dbReference type="PROSITE" id="PS50987">
    <property type="entry name" value="HTH_ARSR_2"/>
    <property type="match status" value="1"/>
</dbReference>
<dbReference type="InterPro" id="IPR001845">
    <property type="entry name" value="HTH_ArsR_DNA-bd_dom"/>
</dbReference>
<protein>
    <submittedName>
        <fullName evidence="2">Metalloregulator ArsR/SmtB family transcription factor</fullName>
    </submittedName>
</protein>
<evidence type="ECO:0000259" key="1">
    <source>
        <dbReference type="PROSITE" id="PS50987"/>
    </source>
</evidence>
<sequence>MSSLDMLYFYNMMDAARKPLADDDEVFKALASPVRRRMLDVLKESPRTTGALCELFSEIDRTTALQHLRVLEAADLVTGRKVGRERHLSLAPLPIKRIHDRWISDYTAAAVQLLADLDER</sequence>
<name>A0ABP5B9H8_9MICO</name>
<dbReference type="PANTHER" id="PTHR38600:SF1">
    <property type="entry name" value="TRANSCRIPTIONAL REGULATORY PROTEIN"/>
    <property type="match status" value="1"/>
</dbReference>
<dbReference type="SMART" id="SM00418">
    <property type="entry name" value="HTH_ARSR"/>
    <property type="match status" value="1"/>
</dbReference>
<dbReference type="Gene3D" id="1.10.10.10">
    <property type="entry name" value="Winged helix-like DNA-binding domain superfamily/Winged helix DNA-binding domain"/>
    <property type="match status" value="1"/>
</dbReference>
<feature type="domain" description="HTH arsR-type" evidence="1">
    <location>
        <begin position="15"/>
        <end position="110"/>
    </location>
</feature>
<proteinExistence type="predicted"/>